<dbReference type="PANTHER" id="PTHR43386:SF22">
    <property type="entry name" value="OLIGOPEPTIDE TRANSPORT SYSTEM PERMEASE PROTEIN OPPC"/>
    <property type="match status" value="1"/>
</dbReference>
<dbReference type="AlphaFoldDB" id="A0A920C775"/>
<proteinExistence type="inferred from homology"/>
<sequence>MKSNQHPHHIAAKEQIHDDWFRWREKDKSEQEQVSRPSLSYWKDAWRRLRKNKLAMLGLVFLIVLIIMAIFGPILSPYEVNKGVLSDQYQAPSSEHWFGTDSHGRDVFTRTWYGARISLFVGFMAALIDVTIGIVWGGISGYKGGRTDNIMMRIIEILYGLPYLLVVILLLVVLGPSLSTIIVALTVTGWVGMARIVRGQVMQIKNYEYVLASKSFGTKTSRIIRRNLLPNTMGPIIVQMTLTVPSAIFAEAFLSFIGLGIQAPYASWGVMANDSLGAILSGNWWTLFFPAFFISFTMFAFNVLGDGLQDALDPKLRK</sequence>
<feature type="transmembrane region" description="Helical" evidence="7">
    <location>
        <begin position="154"/>
        <end position="174"/>
    </location>
</feature>
<name>A0A920C775_9BACI</name>
<dbReference type="RefSeq" id="WP_212920375.1">
    <property type="nucleotide sequence ID" value="NZ_BORP01000002.1"/>
</dbReference>
<keyword evidence="3" id="KW-1003">Cell membrane</keyword>
<dbReference type="InterPro" id="IPR035906">
    <property type="entry name" value="MetI-like_sf"/>
</dbReference>
<dbReference type="GO" id="GO:0005886">
    <property type="term" value="C:plasma membrane"/>
    <property type="evidence" value="ECO:0007669"/>
    <property type="project" value="UniProtKB-SubCell"/>
</dbReference>
<dbReference type="PANTHER" id="PTHR43386">
    <property type="entry name" value="OLIGOPEPTIDE TRANSPORT SYSTEM PERMEASE PROTEIN APPC"/>
    <property type="match status" value="1"/>
</dbReference>
<gene>
    <name evidence="9" type="primary">dppC</name>
    <name evidence="9" type="ORF">J43TS3_14850</name>
</gene>
<dbReference type="InterPro" id="IPR000515">
    <property type="entry name" value="MetI-like"/>
</dbReference>
<dbReference type="GO" id="GO:0055085">
    <property type="term" value="P:transmembrane transport"/>
    <property type="evidence" value="ECO:0007669"/>
    <property type="project" value="InterPro"/>
</dbReference>
<dbReference type="InterPro" id="IPR025966">
    <property type="entry name" value="OppC_N"/>
</dbReference>
<dbReference type="Proteomes" id="UP000676917">
    <property type="component" value="Unassembled WGS sequence"/>
</dbReference>
<evidence type="ECO:0000256" key="4">
    <source>
        <dbReference type="ARBA" id="ARBA00022692"/>
    </source>
</evidence>
<reference evidence="9" key="1">
    <citation type="submission" date="2021-03" db="EMBL/GenBank/DDBJ databases">
        <title>Antimicrobial resistance genes in bacteria isolated from Japanese honey, and their potential for conferring macrolide and lincosamide resistance in the American foulbrood pathogen Paenibacillus larvae.</title>
        <authorList>
            <person name="Okamoto M."/>
            <person name="Kumagai M."/>
            <person name="Kanamori H."/>
            <person name="Takamatsu D."/>
        </authorList>
    </citation>
    <scope>NUCLEOTIDE SEQUENCE</scope>
    <source>
        <strain evidence="9">J43TS3</strain>
    </source>
</reference>
<evidence type="ECO:0000256" key="6">
    <source>
        <dbReference type="ARBA" id="ARBA00023136"/>
    </source>
</evidence>
<accession>A0A920C775</accession>
<evidence type="ECO:0000313" key="9">
    <source>
        <dbReference type="EMBL" id="GIO26874.1"/>
    </source>
</evidence>
<keyword evidence="4 7" id="KW-0812">Transmembrane</keyword>
<comment type="subcellular location">
    <subcellularLocation>
        <location evidence="1 7">Cell membrane</location>
        <topology evidence="1 7">Multi-pass membrane protein</topology>
    </subcellularLocation>
</comment>
<feature type="transmembrane region" description="Helical" evidence="7">
    <location>
        <begin position="242"/>
        <end position="265"/>
    </location>
</feature>
<feature type="transmembrane region" description="Helical" evidence="7">
    <location>
        <begin position="54"/>
        <end position="75"/>
    </location>
</feature>
<evidence type="ECO:0000256" key="2">
    <source>
        <dbReference type="ARBA" id="ARBA00022448"/>
    </source>
</evidence>
<evidence type="ECO:0000256" key="3">
    <source>
        <dbReference type="ARBA" id="ARBA00022475"/>
    </source>
</evidence>
<evidence type="ECO:0000256" key="7">
    <source>
        <dbReference type="RuleBase" id="RU363032"/>
    </source>
</evidence>
<evidence type="ECO:0000256" key="1">
    <source>
        <dbReference type="ARBA" id="ARBA00004651"/>
    </source>
</evidence>
<feature type="transmembrane region" description="Helical" evidence="7">
    <location>
        <begin position="180"/>
        <end position="197"/>
    </location>
</feature>
<keyword evidence="2 7" id="KW-0813">Transport</keyword>
<evidence type="ECO:0000313" key="10">
    <source>
        <dbReference type="Proteomes" id="UP000676917"/>
    </source>
</evidence>
<comment type="caution">
    <text evidence="9">The sequence shown here is derived from an EMBL/GenBank/DDBJ whole genome shotgun (WGS) entry which is preliminary data.</text>
</comment>
<dbReference type="InterPro" id="IPR050366">
    <property type="entry name" value="BP-dependent_transpt_permease"/>
</dbReference>
<dbReference type="SUPFAM" id="SSF161098">
    <property type="entry name" value="MetI-like"/>
    <property type="match status" value="1"/>
</dbReference>
<feature type="transmembrane region" description="Helical" evidence="7">
    <location>
        <begin position="117"/>
        <end position="142"/>
    </location>
</feature>
<dbReference type="Pfam" id="PF00528">
    <property type="entry name" value="BPD_transp_1"/>
    <property type="match status" value="1"/>
</dbReference>
<organism evidence="9 10">
    <name type="scientific">Ornithinibacillus bavariensis</name>
    <dbReference type="NCBI Taxonomy" id="545502"/>
    <lineage>
        <taxon>Bacteria</taxon>
        <taxon>Bacillati</taxon>
        <taxon>Bacillota</taxon>
        <taxon>Bacilli</taxon>
        <taxon>Bacillales</taxon>
        <taxon>Bacillaceae</taxon>
        <taxon>Ornithinibacillus</taxon>
    </lineage>
</organism>
<keyword evidence="10" id="KW-1185">Reference proteome</keyword>
<dbReference type="EMBL" id="BORP01000002">
    <property type="protein sequence ID" value="GIO26874.1"/>
    <property type="molecule type" value="Genomic_DNA"/>
</dbReference>
<feature type="domain" description="ABC transmembrane type-1" evidence="8">
    <location>
        <begin position="115"/>
        <end position="305"/>
    </location>
</feature>
<dbReference type="PROSITE" id="PS50928">
    <property type="entry name" value="ABC_TM1"/>
    <property type="match status" value="1"/>
</dbReference>
<dbReference type="Gene3D" id="1.10.3720.10">
    <property type="entry name" value="MetI-like"/>
    <property type="match status" value="1"/>
</dbReference>
<dbReference type="CDD" id="cd06261">
    <property type="entry name" value="TM_PBP2"/>
    <property type="match status" value="1"/>
</dbReference>
<keyword evidence="5 7" id="KW-1133">Transmembrane helix</keyword>
<evidence type="ECO:0000256" key="5">
    <source>
        <dbReference type="ARBA" id="ARBA00022989"/>
    </source>
</evidence>
<keyword evidence="6 7" id="KW-0472">Membrane</keyword>
<protein>
    <submittedName>
        <fullName evidence="9">Dipeptide transport system permease protein DppC</fullName>
    </submittedName>
</protein>
<comment type="similarity">
    <text evidence="7">Belongs to the binding-protein-dependent transport system permease family.</text>
</comment>
<feature type="transmembrane region" description="Helical" evidence="7">
    <location>
        <begin position="285"/>
        <end position="308"/>
    </location>
</feature>
<dbReference type="Pfam" id="PF12911">
    <property type="entry name" value="OppC_N"/>
    <property type="match status" value="1"/>
</dbReference>
<evidence type="ECO:0000259" key="8">
    <source>
        <dbReference type="PROSITE" id="PS50928"/>
    </source>
</evidence>